<dbReference type="Pfam" id="PF12508">
    <property type="entry name" value="Transposon_TraM"/>
    <property type="match status" value="1"/>
</dbReference>
<evidence type="ECO:0000256" key="1">
    <source>
        <dbReference type="SAM" id="Coils"/>
    </source>
</evidence>
<organism evidence="5 6">
    <name type="scientific">Bacteroides thetaiotaomicron</name>
    <dbReference type="NCBI Taxonomy" id="818"/>
    <lineage>
        <taxon>Bacteria</taxon>
        <taxon>Pseudomonadati</taxon>
        <taxon>Bacteroidota</taxon>
        <taxon>Bacteroidia</taxon>
        <taxon>Bacteroidales</taxon>
        <taxon>Bacteroidaceae</taxon>
        <taxon>Bacteroides</taxon>
    </lineage>
</organism>
<gene>
    <name evidence="5" type="ORF">ERS852511_02245</name>
</gene>
<evidence type="ECO:0000256" key="2">
    <source>
        <dbReference type="SAM" id="MobiDB-lite"/>
    </source>
</evidence>
<evidence type="ECO:0000259" key="4">
    <source>
        <dbReference type="Pfam" id="PF12508"/>
    </source>
</evidence>
<accession>A0A174NI28</accession>
<feature type="compositionally biased region" description="Basic and acidic residues" evidence="2">
    <location>
        <begin position="18"/>
        <end position="35"/>
    </location>
</feature>
<sequence>MENLKNQERQPANAATPEKAEEKGQTPKQGKKEAKPLTPEEMLKRKKMLVYPLFFLVFLGAMWLIFAPSDSDEPLREGFNVDVPMPEDKGLLSDKKTAYEQSAFEKKQKEKMNTLQDLAVSLEQEEPVADEVFLTEKDTDNGSPSIRSSANAYQDINRQLGSFYETRPAEDDQKTLELEWRIQELERQAEEERKARENGEEQLRLMEKSYEMAARYMPGSGGETKQVAVSSSTGKMPVCPVTQVTERVVSLLTAPLSDEGFARQYGKPRNMGFHTVGTVRSRTERNGIRACVYRTVTVSGSDGQEVGLRLLEPVQAGELYIPANTILTGTAKISGERMEITVSSVAFQGTILPVELDAYDTRGMKGIEVRGSQELTAVKEMAANMGSAMGSSINISANAGAQLAADLGKGVIQGASQYLSTKFRSAKATLKADYELLLVSRQ</sequence>
<proteinExistence type="predicted"/>
<feature type="coiled-coil region" evidence="1">
    <location>
        <begin position="175"/>
        <end position="209"/>
    </location>
</feature>
<keyword evidence="3" id="KW-1133">Transmembrane helix</keyword>
<dbReference type="InterPro" id="IPR055407">
    <property type="entry name" value="TraM_C"/>
</dbReference>
<feature type="domain" description="Conjugative transposon TraM C-terminal" evidence="4">
    <location>
        <begin position="288"/>
        <end position="439"/>
    </location>
</feature>
<keyword evidence="3" id="KW-0812">Transmembrane</keyword>
<feature type="region of interest" description="Disordered" evidence="2">
    <location>
        <begin position="1"/>
        <end position="39"/>
    </location>
</feature>
<dbReference type="InterPro" id="IPR022187">
    <property type="entry name" value="Conjug_transposon_TraM"/>
</dbReference>
<keyword evidence="3" id="KW-0472">Membrane</keyword>
<evidence type="ECO:0000256" key="3">
    <source>
        <dbReference type="SAM" id="Phobius"/>
    </source>
</evidence>
<dbReference type="EMBL" id="CZAP01000006">
    <property type="protein sequence ID" value="CUP48223.1"/>
    <property type="molecule type" value="Genomic_DNA"/>
</dbReference>
<dbReference type="Proteomes" id="UP000095576">
    <property type="component" value="Unassembled WGS sequence"/>
</dbReference>
<dbReference type="AlphaFoldDB" id="A0A174NI28"/>
<evidence type="ECO:0000313" key="6">
    <source>
        <dbReference type="Proteomes" id="UP000095576"/>
    </source>
</evidence>
<keyword evidence="1" id="KW-0175">Coiled coil</keyword>
<reference evidence="5 6" key="1">
    <citation type="submission" date="2015-09" db="EMBL/GenBank/DDBJ databases">
        <authorList>
            <consortium name="Pathogen Informatics"/>
        </authorList>
    </citation>
    <scope>NUCLEOTIDE SEQUENCE [LARGE SCALE GENOMIC DNA]</scope>
    <source>
        <strain evidence="5 6">2789STDY5834899</strain>
    </source>
</reference>
<dbReference type="NCBIfam" id="TIGR03779">
    <property type="entry name" value="Bac_Flav_CT_M"/>
    <property type="match status" value="1"/>
</dbReference>
<feature type="transmembrane region" description="Helical" evidence="3">
    <location>
        <begin position="48"/>
        <end position="66"/>
    </location>
</feature>
<name>A0A174NI28_BACT4</name>
<evidence type="ECO:0000313" key="5">
    <source>
        <dbReference type="EMBL" id="CUP48223.1"/>
    </source>
</evidence>
<protein>
    <submittedName>
        <fullName evidence="5">Conjugate transposon protein</fullName>
    </submittedName>
</protein>
<dbReference type="RefSeq" id="WP_005800196.1">
    <property type="nucleotide sequence ID" value="NZ_CZAP01000006.1"/>
</dbReference>